<dbReference type="NCBIfam" id="TIGR01913">
    <property type="entry name" value="bet_lambda"/>
    <property type="match status" value="1"/>
</dbReference>
<protein>
    <submittedName>
        <fullName evidence="1">Bet_lambda, phage recombination protein Bet</fullName>
    </submittedName>
</protein>
<dbReference type="InterPro" id="IPR010183">
    <property type="entry name" value="Phage_lambda_Bet"/>
</dbReference>
<dbReference type="EMBL" id="LR796759">
    <property type="protein sequence ID" value="CAB4164356.1"/>
    <property type="molecule type" value="Genomic_DNA"/>
</dbReference>
<gene>
    <name evidence="1" type="ORF">UFOVP816_23</name>
</gene>
<name>A0A6J5P335_9CAUD</name>
<dbReference type="InterPro" id="IPR018330">
    <property type="entry name" value="RecT_fam"/>
</dbReference>
<dbReference type="GO" id="GO:0006310">
    <property type="term" value="P:DNA recombination"/>
    <property type="evidence" value="ECO:0007669"/>
    <property type="project" value="InterPro"/>
</dbReference>
<dbReference type="Pfam" id="PF03837">
    <property type="entry name" value="RecT"/>
    <property type="match status" value="1"/>
</dbReference>
<sequence length="272" mass="31077">MTLSTEVRQTALAVQFDDKNLELLRDTICKGATEQEFELFIHACKRTGLDPFAKQIYAVKRWDSTLKREAMAVQTGIDGYRLVADRTDRYAPGRKPTYTYKEDGKLLAATAYVKKLTKDGMWHEVEAEALFDEYCQKTKDGNPVSLWGKMPHVMLAKCAEALAIRKCFPAELSGIYTQEEMQQADIVVENIAMPKKEIDMTPITKSQLDCLTLFIDGDEVYLASVIERLAKLKIMRLEDIPAIMFEKVLNDAKKNFEKREEARFGKVQNENN</sequence>
<proteinExistence type="predicted"/>
<reference evidence="1" key="1">
    <citation type="submission" date="2020-04" db="EMBL/GenBank/DDBJ databases">
        <authorList>
            <person name="Chiriac C."/>
            <person name="Salcher M."/>
            <person name="Ghai R."/>
            <person name="Kavagutti S V."/>
        </authorList>
    </citation>
    <scope>NUCLEOTIDE SEQUENCE</scope>
</reference>
<dbReference type="GO" id="GO:0003677">
    <property type="term" value="F:DNA binding"/>
    <property type="evidence" value="ECO:0007669"/>
    <property type="project" value="InterPro"/>
</dbReference>
<organism evidence="1">
    <name type="scientific">uncultured Caudovirales phage</name>
    <dbReference type="NCBI Taxonomy" id="2100421"/>
    <lineage>
        <taxon>Viruses</taxon>
        <taxon>Duplodnaviria</taxon>
        <taxon>Heunggongvirae</taxon>
        <taxon>Uroviricota</taxon>
        <taxon>Caudoviricetes</taxon>
        <taxon>Peduoviridae</taxon>
        <taxon>Maltschvirus</taxon>
        <taxon>Maltschvirus maltsch</taxon>
    </lineage>
</organism>
<accession>A0A6J5P335</accession>
<evidence type="ECO:0000313" key="1">
    <source>
        <dbReference type="EMBL" id="CAB4164356.1"/>
    </source>
</evidence>